<dbReference type="Proteomes" id="UP000030641">
    <property type="component" value="Unassembled WGS sequence"/>
</dbReference>
<name>A0A074YBX3_AURSE</name>
<keyword evidence="1" id="KW-0472">Membrane</keyword>
<dbReference type="GeneID" id="25362550"/>
<evidence type="ECO:0000313" key="2">
    <source>
        <dbReference type="EMBL" id="KEQ95298.1"/>
    </source>
</evidence>
<organism evidence="2 3">
    <name type="scientific">Aureobasidium subglaciale (strain EXF-2481)</name>
    <name type="common">Aureobasidium pullulans var. subglaciale</name>
    <dbReference type="NCBI Taxonomy" id="1043005"/>
    <lineage>
        <taxon>Eukaryota</taxon>
        <taxon>Fungi</taxon>
        <taxon>Dikarya</taxon>
        <taxon>Ascomycota</taxon>
        <taxon>Pezizomycotina</taxon>
        <taxon>Dothideomycetes</taxon>
        <taxon>Dothideomycetidae</taxon>
        <taxon>Dothideales</taxon>
        <taxon>Saccotheciaceae</taxon>
        <taxon>Aureobasidium</taxon>
    </lineage>
</organism>
<keyword evidence="1" id="KW-0812">Transmembrane</keyword>
<keyword evidence="1" id="KW-1133">Transmembrane helix</keyword>
<dbReference type="RefSeq" id="XP_013343970.1">
    <property type="nucleotide sequence ID" value="XM_013488516.1"/>
</dbReference>
<reference evidence="2 3" key="1">
    <citation type="journal article" date="2014" name="BMC Genomics">
        <title>Genome sequencing of four Aureobasidium pullulans varieties: biotechnological potential, stress tolerance, and description of new species.</title>
        <authorList>
            <person name="Gostin Ar C."/>
            <person name="Ohm R.A."/>
            <person name="Kogej T."/>
            <person name="Sonjak S."/>
            <person name="Turk M."/>
            <person name="Zajc J."/>
            <person name="Zalar P."/>
            <person name="Grube M."/>
            <person name="Sun H."/>
            <person name="Han J."/>
            <person name="Sharma A."/>
            <person name="Chiniquy J."/>
            <person name="Ngan C.Y."/>
            <person name="Lipzen A."/>
            <person name="Barry K."/>
            <person name="Grigoriev I.V."/>
            <person name="Gunde-Cimerman N."/>
        </authorList>
    </citation>
    <scope>NUCLEOTIDE SEQUENCE [LARGE SCALE GENOMIC DNA]</scope>
    <source>
        <strain evidence="2 3">EXF-2481</strain>
    </source>
</reference>
<protein>
    <submittedName>
        <fullName evidence="2">Uncharacterized protein</fullName>
    </submittedName>
</protein>
<gene>
    <name evidence="2" type="ORF">AUEXF2481DRAFT_213520</name>
</gene>
<feature type="transmembrane region" description="Helical" evidence="1">
    <location>
        <begin position="108"/>
        <end position="128"/>
    </location>
</feature>
<dbReference type="InParanoid" id="A0A074YBX3"/>
<dbReference type="EMBL" id="KL584759">
    <property type="protein sequence ID" value="KEQ95298.1"/>
    <property type="molecule type" value="Genomic_DNA"/>
</dbReference>
<dbReference type="AlphaFoldDB" id="A0A074YBX3"/>
<accession>A0A074YBX3</accession>
<sequence length="365" mass="41939">MLQLLLWVKKELSLNQLVDALAIRQSGQGLVYDPDNRMPLPREIIKMLPALIVIYEKDSPQPFDTVLDMMDRDGWFQSDSNLSVRFAHYTVKEYMNSNRVLEPYKSSLGMLSAHVAIVAMGMSLFTFLGGCIRGLILQGWFGDTPWFEEDSWQYFKPWALLKHWPFSLKVPFLFYLENTWDAHVGIAQLNKSSLERIVDFLRNEQVPGNPFAVCIRFTNQYCPEPKTEITNPLYYAINAGFDDIVLRLLEHDGRTIEITPDELSGGLEIAVNTLCLLEQDMEPLHRLDSPESEIMDPPTQVLASSRSRVIRGPLERGAKPTLRSFVYAVSYRKDQLVQILLDNDAPLEDMRWSSMVRRSEGRTFV</sequence>
<dbReference type="STRING" id="1043005.A0A074YBX3"/>
<evidence type="ECO:0000256" key="1">
    <source>
        <dbReference type="SAM" id="Phobius"/>
    </source>
</evidence>
<proteinExistence type="predicted"/>
<evidence type="ECO:0000313" key="3">
    <source>
        <dbReference type="Proteomes" id="UP000030641"/>
    </source>
</evidence>
<dbReference type="HOGENOM" id="CLU_758586_0_0_1"/>
<dbReference type="OrthoDB" id="1577640at2759"/>
<keyword evidence="3" id="KW-1185">Reference proteome</keyword>